<dbReference type="Proteomes" id="UP000234560">
    <property type="component" value="Chromosome"/>
</dbReference>
<name>A0AAF0YTF4_9CORY</name>
<dbReference type="AlphaFoldDB" id="A0AAF0YTF4"/>
<reference evidence="1" key="1">
    <citation type="submission" date="2017-12" db="EMBL/GenBank/DDBJ databases">
        <authorList>
            <person name="Thomas-White K."/>
            <person name="Wolfe A.J."/>
        </authorList>
    </citation>
    <scope>NUCLEOTIDE SEQUENCE</scope>
    <source>
        <strain evidence="1">UMB0763</strain>
    </source>
</reference>
<dbReference type="NCBIfam" id="TIGR03083">
    <property type="entry name" value="maleylpyruvate isomerase family mycothiol-dependent enzyme"/>
    <property type="match status" value="1"/>
</dbReference>
<organism evidence="1 2">
    <name type="scientific">Corynebacterium pyruviciproducens</name>
    <dbReference type="NCBI Taxonomy" id="598660"/>
    <lineage>
        <taxon>Bacteria</taxon>
        <taxon>Bacillati</taxon>
        <taxon>Actinomycetota</taxon>
        <taxon>Actinomycetes</taxon>
        <taxon>Mycobacteriales</taxon>
        <taxon>Corynebacteriaceae</taxon>
        <taxon>Corynebacterium</taxon>
    </lineage>
</organism>
<dbReference type="EMBL" id="CP136958">
    <property type="protein sequence ID" value="WOT03107.1"/>
    <property type="molecule type" value="Genomic_DNA"/>
</dbReference>
<dbReference type="InterPro" id="IPR017519">
    <property type="entry name" value="CHP03085"/>
</dbReference>
<dbReference type="InterPro" id="IPR017517">
    <property type="entry name" value="Maleyloyr_isom"/>
</dbReference>
<proteinExistence type="predicted"/>
<evidence type="ECO:0000313" key="1">
    <source>
        <dbReference type="EMBL" id="WOT03107.1"/>
    </source>
</evidence>
<accession>A0AAF0YTF4</accession>
<dbReference type="NCBIfam" id="TIGR03085">
    <property type="entry name" value="TIGR03085 family metal-binding protein"/>
    <property type="match status" value="1"/>
</dbReference>
<sequence>MKIAEVERCRLAETLLSVGPDAPTLCEGWTTLDLAVHLYVRENRLDAAAGIFIPLFKDRLETVSREVASWGYESVVKKWAKGSRWPVPAQMNTAEHFVHHEDVLRAQEGWNGPRALNESEEKELYASLKMMAPMLLKDQPVPVVVEPTGFGRFVAADKHGVAENGSDVLRVSGPVGEIFMWAFGRNVYRGLIKSR</sequence>
<reference evidence="1" key="2">
    <citation type="submission" date="2023-10" db="EMBL/GenBank/DDBJ databases">
        <authorList>
            <person name="Choi B."/>
        </authorList>
    </citation>
    <scope>NUCLEOTIDE SEQUENCE</scope>
    <source>
        <strain evidence="1">UMB0763</strain>
    </source>
</reference>
<dbReference type="InterPro" id="IPR034660">
    <property type="entry name" value="DinB/YfiT-like"/>
</dbReference>
<protein>
    <submittedName>
        <fullName evidence="1">TIGR03085 family metal-binding protein</fullName>
    </submittedName>
</protein>
<dbReference type="KEGG" id="cpyr:CYJ47_04905"/>
<dbReference type="SUPFAM" id="SSF109854">
    <property type="entry name" value="DinB/YfiT-like putative metalloenzymes"/>
    <property type="match status" value="1"/>
</dbReference>
<dbReference type="RefSeq" id="WP_101678278.1">
    <property type="nucleotide sequence ID" value="NZ_CP136958.1"/>
</dbReference>
<evidence type="ECO:0000313" key="2">
    <source>
        <dbReference type="Proteomes" id="UP000234560"/>
    </source>
</evidence>
<gene>
    <name evidence="1" type="ORF">CYJ47_04905</name>
</gene>